<evidence type="ECO:0000313" key="9">
    <source>
        <dbReference type="Proteomes" id="UP000530514"/>
    </source>
</evidence>
<proteinExistence type="predicted"/>
<dbReference type="Pfam" id="PF07690">
    <property type="entry name" value="MFS_1"/>
    <property type="match status" value="1"/>
</dbReference>
<feature type="transmembrane region" description="Helical" evidence="6">
    <location>
        <begin position="118"/>
        <end position="140"/>
    </location>
</feature>
<evidence type="ECO:0000256" key="2">
    <source>
        <dbReference type="ARBA" id="ARBA00022448"/>
    </source>
</evidence>
<dbReference type="Proteomes" id="UP000530514">
    <property type="component" value="Unassembled WGS sequence"/>
</dbReference>
<feature type="transmembrane region" description="Helical" evidence="6">
    <location>
        <begin position="146"/>
        <end position="167"/>
    </location>
</feature>
<comment type="caution">
    <text evidence="8">The sequence shown here is derived from an EMBL/GenBank/DDBJ whole genome shotgun (WGS) entry which is preliminary data.</text>
</comment>
<dbReference type="OrthoDB" id="9770492at2"/>
<feature type="transmembrane region" description="Helical" evidence="6">
    <location>
        <begin position="57"/>
        <end position="74"/>
    </location>
</feature>
<dbReference type="PROSITE" id="PS50850">
    <property type="entry name" value="MFS"/>
    <property type="match status" value="1"/>
</dbReference>
<evidence type="ECO:0000256" key="4">
    <source>
        <dbReference type="ARBA" id="ARBA00022989"/>
    </source>
</evidence>
<feature type="transmembrane region" description="Helical" evidence="6">
    <location>
        <begin position="229"/>
        <end position="248"/>
    </location>
</feature>
<dbReference type="InterPro" id="IPR020846">
    <property type="entry name" value="MFS_dom"/>
</dbReference>
<sequence length="369" mass="39915">MINDLVTTGIVPALLPMYRDAFSLSYTQTGFIVLFSYITSSVMQPLFGAWTDRKPKVWMLPFGVFLSVLGLALTGIAPSYGWVLFLIALSGLGSGAFHPEASRGTHYASGNAKGLAQAIFQVGGNAGQALGPLMIPLFLISTGRSGLLWFVLIGLIAFLLAARQVPWYRERLEDHGRKQQQMTGKNHWWGVFLLVCVIILRSWCQIGVSAFLPFFFLHQMNMSYGHAELLNFLFLGAGALGTFIGGAISDKIGMKQLLVGSMLFSIPFALLLPYAKGGYAWLILLLFGFFVLSSFAVTVVYMQRLLPRNIAMASGLAIGFGVGAGGIGATLMGYLTDLYGIMSIMSVISVLPIVASVLAFLLPSDRKAV</sequence>
<dbReference type="AlphaFoldDB" id="A0A7W2AHV6"/>
<feature type="domain" description="Major facilitator superfamily (MFS) profile" evidence="7">
    <location>
        <begin position="1"/>
        <end position="367"/>
    </location>
</feature>
<protein>
    <submittedName>
        <fullName evidence="8">MFS transporter</fullName>
    </submittedName>
</protein>
<reference evidence="8 9" key="1">
    <citation type="submission" date="2020-07" db="EMBL/GenBank/DDBJ databases">
        <authorList>
            <person name="Feng H."/>
        </authorList>
    </citation>
    <scope>NUCLEOTIDE SEQUENCE [LARGE SCALE GENOMIC DNA]</scope>
    <source>
        <strain evidence="9">s-11</strain>
    </source>
</reference>
<feature type="transmembrane region" description="Helical" evidence="6">
    <location>
        <begin position="188"/>
        <end position="217"/>
    </location>
</feature>
<organism evidence="8 9">
    <name type="scientific">Thermoactinomyces daqus</name>
    <dbReference type="NCBI Taxonomy" id="1329516"/>
    <lineage>
        <taxon>Bacteria</taxon>
        <taxon>Bacillati</taxon>
        <taxon>Bacillota</taxon>
        <taxon>Bacilli</taxon>
        <taxon>Bacillales</taxon>
        <taxon>Thermoactinomycetaceae</taxon>
        <taxon>Thermoactinomyces</taxon>
    </lineage>
</organism>
<keyword evidence="2" id="KW-0813">Transport</keyword>
<evidence type="ECO:0000256" key="5">
    <source>
        <dbReference type="ARBA" id="ARBA00023136"/>
    </source>
</evidence>
<accession>A0A7W2AHV6</accession>
<dbReference type="GO" id="GO:0022857">
    <property type="term" value="F:transmembrane transporter activity"/>
    <property type="evidence" value="ECO:0007669"/>
    <property type="project" value="InterPro"/>
</dbReference>
<comment type="subcellular location">
    <subcellularLocation>
        <location evidence="1">Cell membrane</location>
        <topology evidence="1">Multi-pass membrane protein</topology>
    </subcellularLocation>
</comment>
<dbReference type="PANTHER" id="PTHR43129:SF1">
    <property type="entry name" value="FOSMIDOMYCIN RESISTANCE PROTEIN"/>
    <property type="match status" value="1"/>
</dbReference>
<feature type="transmembrane region" description="Helical" evidence="6">
    <location>
        <begin position="257"/>
        <end position="275"/>
    </location>
</feature>
<feature type="transmembrane region" description="Helical" evidence="6">
    <location>
        <begin position="341"/>
        <end position="362"/>
    </location>
</feature>
<dbReference type="PANTHER" id="PTHR43129">
    <property type="entry name" value="FOSMIDOMYCIN RESISTANCE PROTEIN"/>
    <property type="match status" value="1"/>
</dbReference>
<evidence type="ECO:0000313" key="8">
    <source>
        <dbReference type="EMBL" id="MBA4543612.1"/>
    </source>
</evidence>
<name>A0A7W2AHV6_9BACL</name>
<dbReference type="InterPro" id="IPR011701">
    <property type="entry name" value="MFS"/>
</dbReference>
<dbReference type="SUPFAM" id="SSF103473">
    <property type="entry name" value="MFS general substrate transporter"/>
    <property type="match status" value="1"/>
</dbReference>
<feature type="transmembrane region" description="Helical" evidence="6">
    <location>
        <begin position="281"/>
        <end position="301"/>
    </location>
</feature>
<dbReference type="CDD" id="cd17478">
    <property type="entry name" value="MFS_FsR"/>
    <property type="match status" value="1"/>
</dbReference>
<dbReference type="GO" id="GO:0005886">
    <property type="term" value="C:plasma membrane"/>
    <property type="evidence" value="ECO:0007669"/>
    <property type="project" value="UniProtKB-SubCell"/>
</dbReference>
<feature type="transmembrane region" description="Helical" evidence="6">
    <location>
        <begin position="313"/>
        <end position="335"/>
    </location>
</feature>
<keyword evidence="9" id="KW-1185">Reference proteome</keyword>
<dbReference type="Gene3D" id="1.20.1250.20">
    <property type="entry name" value="MFS general substrate transporter like domains"/>
    <property type="match status" value="2"/>
</dbReference>
<keyword evidence="4 6" id="KW-1133">Transmembrane helix</keyword>
<evidence type="ECO:0000256" key="1">
    <source>
        <dbReference type="ARBA" id="ARBA00004651"/>
    </source>
</evidence>
<dbReference type="InterPro" id="IPR036259">
    <property type="entry name" value="MFS_trans_sf"/>
</dbReference>
<evidence type="ECO:0000256" key="6">
    <source>
        <dbReference type="SAM" id="Phobius"/>
    </source>
</evidence>
<evidence type="ECO:0000256" key="3">
    <source>
        <dbReference type="ARBA" id="ARBA00022692"/>
    </source>
</evidence>
<gene>
    <name evidence="8" type="ORF">H1164_11995</name>
</gene>
<evidence type="ECO:0000259" key="7">
    <source>
        <dbReference type="PROSITE" id="PS50850"/>
    </source>
</evidence>
<keyword evidence="3 6" id="KW-0812">Transmembrane</keyword>
<feature type="transmembrane region" description="Helical" evidence="6">
    <location>
        <begin position="31"/>
        <end position="50"/>
    </location>
</feature>
<dbReference type="EMBL" id="JACEIP010000018">
    <property type="protein sequence ID" value="MBA4543612.1"/>
    <property type="molecule type" value="Genomic_DNA"/>
</dbReference>
<keyword evidence="5 6" id="KW-0472">Membrane</keyword>
<feature type="transmembrane region" description="Helical" evidence="6">
    <location>
        <begin position="80"/>
        <end position="97"/>
    </location>
</feature>